<sequence>PLSGCAAREQGLCGVLRHRGVGVLEGAACGRRSASASVRTGAWSPRVPRFVTGFGLVMPSGARMVPLYVFVCFVVLLIGRLRAQASNCVISIPLHYCYKSFVLLGRTVPFPVLATFDGTHCIVVPFLHCFPFGLQRGPRSDPRVSGSPRRFAAATSVHGCLLVHSDAEH</sequence>
<feature type="transmembrane region" description="Helical" evidence="1">
    <location>
        <begin position="65"/>
        <end position="83"/>
    </location>
</feature>
<evidence type="ECO:0000313" key="2">
    <source>
        <dbReference type="EMBL" id="PON76066.1"/>
    </source>
</evidence>
<dbReference type="AlphaFoldDB" id="A0A2P5DRZ2"/>
<protein>
    <submittedName>
        <fullName evidence="2">Uncharacterized protein</fullName>
    </submittedName>
</protein>
<keyword evidence="1" id="KW-0812">Transmembrane</keyword>
<keyword evidence="3" id="KW-1185">Reference proteome</keyword>
<dbReference type="EMBL" id="JXTB01000020">
    <property type="protein sequence ID" value="PON76066.1"/>
    <property type="molecule type" value="Genomic_DNA"/>
</dbReference>
<gene>
    <name evidence="2" type="ORF">PanWU01x14_037820</name>
</gene>
<accession>A0A2P5DRZ2</accession>
<keyword evidence="1" id="KW-0472">Membrane</keyword>
<dbReference type="Proteomes" id="UP000237105">
    <property type="component" value="Unassembled WGS sequence"/>
</dbReference>
<evidence type="ECO:0000313" key="3">
    <source>
        <dbReference type="Proteomes" id="UP000237105"/>
    </source>
</evidence>
<keyword evidence="1" id="KW-1133">Transmembrane helix</keyword>
<proteinExistence type="predicted"/>
<name>A0A2P5DRZ2_PARAD</name>
<reference evidence="3" key="1">
    <citation type="submission" date="2016-06" db="EMBL/GenBank/DDBJ databases">
        <title>Parallel loss of symbiosis genes in relatives of nitrogen-fixing non-legume Parasponia.</title>
        <authorList>
            <person name="Van Velzen R."/>
            <person name="Holmer R."/>
            <person name="Bu F."/>
            <person name="Rutten L."/>
            <person name="Van Zeijl A."/>
            <person name="Liu W."/>
            <person name="Santuari L."/>
            <person name="Cao Q."/>
            <person name="Sharma T."/>
            <person name="Shen D."/>
            <person name="Roswanjaya Y."/>
            <person name="Wardhani T."/>
            <person name="Kalhor M.S."/>
            <person name="Jansen J."/>
            <person name="Van den Hoogen J."/>
            <person name="Gungor B."/>
            <person name="Hartog M."/>
            <person name="Hontelez J."/>
            <person name="Verver J."/>
            <person name="Yang W.-C."/>
            <person name="Schijlen E."/>
            <person name="Repin R."/>
            <person name="Schilthuizen M."/>
            <person name="Schranz E."/>
            <person name="Heidstra R."/>
            <person name="Miyata K."/>
            <person name="Fedorova E."/>
            <person name="Kohlen W."/>
            <person name="Bisseling T."/>
            <person name="Smit S."/>
            <person name="Geurts R."/>
        </authorList>
    </citation>
    <scope>NUCLEOTIDE SEQUENCE [LARGE SCALE GENOMIC DNA]</scope>
    <source>
        <strain evidence="3">cv. WU1-14</strain>
    </source>
</reference>
<comment type="caution">
    <text evidence="2">The sequence shown here is derived from an EMBL/GenBank/DDBJ whole genome shotgun (WGS) entry which is preliminary data.</text>
</comment>
<evidence type="ECO:0000256" key="1">
    <source>
        <dbReference type="SAM" id="Phobius"/>
    </source>
</evidence>
<organism evidence="2 3">
    <name type="scientific">Parasponia andersonii</name>
    <name type="common">Sponia andersonii</name>
    <dbReference type="NCBI Taxonomy" id="3476"/>
    <lineage>
        <taxon>Eukaryota</taxon>
        <taxon>Viridiplantae</taxon>
        <taxon>Streptophyta</taxon>
        <taxon>Embryophyta</taxon>
        <taxon>Tracheophyta</taxon>
        <taxon>Spermatophyta</taxon>
        <taxon>Magnoliopsida</taxon>
        <taxon>eudicotyledons</taxon>
        <taxon>Gunneridae</taxon>
        <taxon>Pentapetalae</taxon>
        <taxon>rosids</taxon>
        <taxon>fabids</taxon>
        <taxon>Rosales</taxon>
        <taxon>Cannabaceae</taxon>
        <taxon>Parasponia</taxon>
    </lineage>
</organism>
<feature type="non-terminal residue" evidence="2">
    <location>
        <position position="1"/>
    </location>
</feature>